<evidence type="ECO:0000259" key="2">
    <source>
        <dbReference type="Pfam" id="PF14238"/>
    </source>
</evidence>
<evidence type="ECO:0000256" key="1">
    <source>
        <dbReference type="SAM" id="MobiDB-lite"/>
    </source>
</evidence>
<proteinExistence type="predicted"/>
<name>A0A1D2QLM3_9GAMM</name>
<protein>
    <recommendedName>
        <fullName evidence="2">DUF4340 domain-containing protein</fullName>
    </recommendedName>
</protein>
<evidence type="ECO:0000313" key="3">
    <source>
        <dbReference type="EMBL" id="ODS22467.1"/>
    </source>
</evidence>
<organism evidence="3 4">
    <name type="scientific">Candidatus Endobugula sertula</name>
    <name type="common">Bugula neritina bacterial symbiont</name>
    <dbReference type="NCBI Taxonomy" id="62101"/>
    <lineage>
        <taxon>Bacteria</taxon>
        <taxon>Pseudomonadati</taxon>
        <taxon>Pseudomonadota</taxon>
        <taxon>Gammaproteobacteria</taxon>
        <taxon>Cellvibrionales</taxon>
        <taxon>Cellvibrionaceae</taxon>
        <taxon>Candidatus Endobugula</taxon>
    </lineage>
</organism>
<feature type="region of interest" description="Disordered" evidence="1">
    <location>
        <begin position="299"/>
        <end position="335"/>
    </location>
</feature>
<dbReference type="InterPro" id="IPR025641">
    <property type="entry name" value="DUF4340"/>
</dbReference>
<dbReference type="Proteomes" id="UP000242502">
    <property type="component" value="Unassembled WGS sequence"/>
</dbReference>
<feature type="compositionally biased region" description="Acidic residues" evidence="1">
    <location>
        <begin position="326"/>
        <end position="335"/>
    </location>
</feature>
<sequence>MNKTFLWLSSLLIVQIVLAIGLYWGTSSHTGQQAQRMLLNVKQEMIDKIVIQGDKQTALLQKKEGQWRLPSLDDLPVNQDQLQSVLNKLVDVKYHWPIATTKSSHQRFDVDDDQFQRRITLYKGEDMVTDVLLGTSPGFRKVHARLAGENNVYALALNTFDFPNEDKQWMNKALLAAKDITLIQTPHYTLKKSDDNWLLENDVDDGDRVLDQEKVNQLSQALTSLAVLDIAQETQDVLSESWIKVDIIGDNKWSYQWLEKDGQYYVKRDDINQVFTVSQSDYERVVILDLSKLYRQPQHANMEEENTDPTVVKDSLPVEPPSDFLPGEEDITTQQ</sequence>
<dbReference type="AlphaFoldDB" id="A0A1D2QLM3"/>
<accession>A0A1D2QLM3</accession>
<dbReference type="EMBL" id="MDLC01000077">
    <property type="protein sequence ID" value="ODS22467.1"/>
    <property type="molecule type" value="Genomic_DNA"/>
</dbReference>
<reference evidence="3 4" key="1">
    <citation type="journal article" date="2016" name="Appl. Environ. Microbiol.">
        <title>Lack of Overt Genome Reduction in the Bryostatin-Producing Bryozoan Symbiont "Candidatus Endobugula sertula".</title>
        <authorList>
            <person name="Miller I.J."/>
            <person name="Vanee N."/>
            <person name="Fong S.S."/>
            <person name="Lim-Fong G.E."/>
            <person name="Kwan J.C."/>
        </authorList>
    </citation>
    <scope>NUCLEOTIDE SEQUENCE [LARGE SCALE GENOMIC DNA]</scope>
    <source>
        <strain evidence="3">AB1-4</strain>
    </source>
</reference>
<gene>
    <name evidence="3" type="ORF">AB835_14035</name>
</gene>
<comment type="caution">
    <text evidence="3">The sequence shown here is derived from an EMBL/GenBank/DDBJ whole genome shotgun (WGS) entry which is preliminary data.</text>
</comment>
<dbReference type="STRING" id="62101.AB835_14035"/>
<evidence type="ECO:0000313" key="4">
    <source>
        <dbReference type="Proteomes" id="UP000242502"/>
    </source>
</evidence>
<feature type="domain" description="DUF4340" evidence="2">
    <location>
        <begin position="67"/>
        <end position="234"/>
    </location>
</feature>
<dbReference type="Pfam" id="PF14238">
    <property type="entry name" value="DUF4340"/>
    <property type="match status" value="1"/>
</dbReference>